<protein>
    <recommendedName>
        <fullName evidence="1">Glutamine amidotransferase domain-containing protein</fullName>
    </recommendedName>
</protein>
<dbReference type="InterPro" id="IPR044992">
    <property type="entry name" value="ChyE-like"/>
</dbReference>
<dbReference type="InterPro" id="IPR017926">
    <property type="entry name" value="GATASE"/>
</dbReference>
<dbReference type="STRING" id="503106.A0A218ZGR2"/>
<dbReference type="InParanoid" id="A0A218ZGR2"/>
<dbReference type="OrthoDB" id="92161at2759"/>
<dbReference type="AlphaFoldDB" id="A0A218ZGR2"/>
<gene>
    <name evidence="2" type="ORF">B2J93_9238</name>
</gene>
<dbReference type="PANTHER" id="PTHR42695">
    <property type="entry name" value="GLUTAMINE AMIDOTRANSFERASE YLR126C-RELATED"/>
    <property type="match status" value="1"/>
</dbReference>
<dbReference type="PROSITE" id="PS51273">
    <property type="entry name" value="GATASE_TYPE_1"/>
    <property type="match status" value="1"/>
</dbReference>
<evidence type="ECO:0000313" key="2">
    <source>
        <dbReference type="EMBL" id="OWP06465.1"/>
    </source>
</evidence>
<dbReference type="Pfam" id="PF00117">
    <property type="entry name" value="GATase"/>
    <property type="match status" value="1"/>
</dbReference>
<evidence type="ECO:0000313" key="3">
    <source>
        <dbReference type="Proteomes" id="UP000242519"/>
    </source>
</evidence>
<dbReference type="CDD" id="cd01741">
    <property type="entry name" value="GATase1_1"/>
    <property type="match status" value="1"/>
</dbReference>
<comment type="caution">
    <text evidence="2">The sequence shown here is derived from an EMBL/GenBank/DDBJ whole genome shotgun (WGS) entry which is preliminary data.</text>
</comment>
<organism evidence="2 3">
    <name type="scientific">Diplocarpon coronariae</name>
    <dbReference type="NCBI Taxonomy" id="2795749"/>
    <lineage>
        <taxon>Eukaryota</taxon>
        <taxon>Fungi</taxon>
        <taxon>Dikarya</taxon>
        <taxon>Ascomycota</taxon>
        <taxon>Pezizomycotina</taxon>
        <taxon>Leotiomycetes</taxon>
        <taxon>Helotiales</taxon>
        <taxon>Drepanopezizaceae</taxon>
        <taxon>Diplocarpon</taxon>
    </lineage>
</organism>
<dbReference type="SUPFAM" id="SSF52317">
    <property type="entry name" value="Class I glutamine amidotransferase-like"/>
    <property type="match status" value="1"/>
</dbReference>
<dbReference type="EMBL" id="MZNU01000046">
    <property type="protein sequence ID" value="OWP06465.1"/>
    <property type="molecule type" value="Genomic_DNA"/>
</dbReference>
<accession>A0A218ZGR2</accession>
<dbReference type="GO" id="GO:0005634">
    <property type="term" value="C:nucleus"/>
    <property type="evidence" value="ECO:0007669"/>
    <property type="project" value="TreeGrafter"/>
</dbReference>
<keyword evidence="3" id="KW-1185">Reference proteome</keyword>
<dbReference type="Proteomes" id="UP000242519">
    <property type="component" value="Unassembled WGS sequence"/>
</dbReference>
<dbReference type="InterPro" id="IPR029062">
    <property type="entry name" value="Class_I_gatase-like"/>
</dbReference>
<sequence>MAMKPNLLGGMGVAVTGVVQSIHRHWYRTPNSCMGGWTEKLPYLGCLVHDSGDVEEIAEHVICRVICGKASAPCSDATGRQAKCGSLIYVALARVGDMTCSVPPGGSENHSLIAQPIPVRRQLPAFTGPASRCLSQSISHVPAYTFTDIHTSILPYIMPAPPLRIAILECDTPLPAVVARHGAYDRIFTSLLRAAADGLAQPGLSAASGLEFTAWDVVHEQSYPAPEDIDAVLISGSKYNSFDDDPWILRLVDFTKKLLAQRRVRILGVCFGHQILGRALGAAVGRSDGGWEVSVTTMDLTKRGQEIFGTTSLALHQMHRDALGAYPEGVEALASTDKCPTHAMYAAGRFLSVQGHPEFTEDITREILEVRHAQGIFDEELYRDGAARVDREQDGVVVAQAFLKFLLEE</sequence>
<evidence type="ECO:0000259" key="1">
    <source>
        <dbReference type="Pfam" id="PF00117"/>
    </source>
</evidence>
<dbReference type="Gene3D" id="3.40.50.880">
    <property type="match status" value="1"/>
</dbReference>
<name>A0A218ZGR2_9HELO</name>
<dbReference type="PANTHER" id="PTHR42695:SF5">
    <property type="entry name" value="GLUTAMINE AMIDOTRANSFERASE YLR126C-RELATED"/>
    <property type="match status" value="1"/>
</dbReference>
<reference evidence="2 3" key="1">
    <citation type="submission" date="2017-04" db="EMBL/GenBank/DDBJ databases">
        <title>Draft genome sequence of Marssonina coronaria NL1: causal agent of apple blotch.</title>
        <authorList>
            <person name="Cheng Q."/>
        </authorList>
    </citation>
    <scope>NUCLEOTIDE SEQUENCE [LARGE SCALE GENOMIC DNA]</scope>
    <source>
        <strain evidence="2 3">NL1</strain>
    </source>
</reference>
<dbReference type="GO" id="GO:0005829">
    <property type="term" value="C:cytosol"/>
    <property type="evidence" value="ECO:0007669"/>
    <property type="project" value="TreeGrafter"/>
</dbReference>
<feature type="domain" description="Glutamine amidotransferase" evidence="1">
    <location>
        <begin position="225"/>
        <end position="361"/>
    </location>
</feature>
<proteinExistence type="predicted"/>